<evidence type="ECO:0000313" key="5">
    <source>
        <dbReference type="Proteomes" id="UP000005631"/>
    </source>
</evidence>
<dbReference type="NCBIfam" id="TIGR04183">
    <property type="entry name" value="Por_Secre_tail"/>
    <property type="match status" value="1"/>
</dbReference>
<reference evidence="4 5" key="1">
    <citation type="journal article" date="2012" name="Stand. Genomic Sci.">
        <title>Genome sequence of the orange-pigmented seawater bacterium Owenweeksia hongkongensis type strain (UST20020801(T)).</title>
        <authorList>
            <person name="Riedel T."/>
            <person name="Held B."/>
            <person name="Nolan M."/>
            <person name="Lucas S."/>
            <person name="Lapidus A."/>
            <person name="Tice H."/>
            <person name="Del Rio T.G."/>
            <person name="Cheng J.F."/>
            <person name="Han C."/>
            <person name="Tapia R."/>
            <person name="Goodwin L.A."/>
            <person name="Pitluck S."/>
            <person name="Liolios K."/>
            <person name="Mavromatis K."/>
            <person name="Pagani I."/>
            <person name="Ivanova N."/>
            <person name="Mikhailova N."/>
            <person name="Pati A."/>
            <person name="Chen A."/>
            <person name="Palaniappan K."/>
            <person name="Rohde M."/>
            <person name="Tindall B.J."/>
            <person name="Detter J.C."/>
            <person name="Goker M."/>
            <person name="Woyke T."/>
            <person name="Bristow J."/>
            <person name="Eisen J.A."/>
            <person name="Markowitz V."/>
            <person name="Hugenholtz P."/>
            <person name="Klenk H.P."/>
            <person name="Kyrpides N.C."/>
        </authorList>
    </citation>
    <scope>NUCLEOTIDE SEQUENCE</scope>
    <source>
        <strain evidence="5">DSM 17368 / JCM 12287 / NRRL B-23963</strain>
    </source>
</reference>
<dbReference type="STRING" id="926562.Oweho_0591"/>
<feature type="domain" description="Secretion system C-terminal sorting" evidence="3">
    <location>
        <begin position="106"/>
        <end position="183"/>
    </location>
</feature>
<dbReference type="HOGENOM" id="CLU_1453098_0_0_10"/>
<evidence type="ECO:0000313" key="4">
    <source>
        <dbReference type="EMBL" id="AEV31606.1"/>
    </source>
</evidence>
<dbReference type="Proteomes" id="UP000005631">
    <property type="component" value="Chromosome"/>
</dbReference>
<feature type="chain" id="PRO_5003515317" description="Secretion system C-terminal sorting domain-containing protein" evidence="2">
    <location>
        <begin position="41"/>
        <end position="186"/>
    </location>
</feature>
<feature type="signal peptide" evidence="2">
    <location>
        <begin position="1"/>
        <end position="40"/>
    </location>
</feature>
<proteinExistence type="predicted"/>
<keyword evidence="5" id="KW-1185">Reference proteome</keyword>
<accession>G8R0E6</accession>
<name>G8R0E6_OWEHD</name>
<dbReference type="RefSeq" id="WP_014200967.1">
    <property type="nucleotide sequence ID" value="NC_016599.1"/>
</dbReference>
<protein>
    <recommendedName>
        <fullName evidence="3">Secretion system C-terminal sorting domain-containing protein</fullName>
    </recommendedName>
</protein>
<dbReference type="KEGG" id="oho:Oweho_0591"/>
<dbReference type="InterPro" id="IPR026444">
    <property type="entry name" value="Secre_tail"/>
</dbReference>
<dbReference type="EMBL" id="CP003156">
    <property type="protein sequence ID" value="AEV31606.1"/>
    <property type="molecule type" value="Genomic_DNA"/>
</dbReference>
<dbReference type="AlphaFoldDB" id="G8R0E6"/>
<evidence type="ECO:0000259" key="3">
    <source>
        <dbReference type="Pfam" id="PF18962"/>
    </source>
</evidence>
<evidence type="ECO:0000256" key="2">
    <source>
        <dbReference type="SAM" id="SignalP"/>
    </source>
</evidence>
<dbReference type="Pfam" id="PF18962">
    <property type="entry name" value="Por_Secre_tail"/>
    <property type="match status" value="1"/>
</dbReference>
<sequence length="186" mass="20157">MTYKNPQEMRLSVRQWKKAYEFVLLMFLLLCLASLSSANAQVITHQTINSMGTAPATVGISTSVGEGVVATAQSATTVLTQGFQQTFGKKKIGIVEWDCSNSELQLYPNPTATILNIGFGQSYASAGPLKLALYNSSGQPVLFREDIYPRGGKSLQLDISTISQGMCSLVLSGNNFQSIHKIIKTK</sequence>
<keyword evidence="1 2" id="KW-0732">Signal</keyword>
<evidence type="ECO:0000256" key="1">
    <source>
        <dbReference type="ARBA" id="ARBA00022729"/>
    </source>
</evidence>
<gene>
    <name evidence="4" type="ordered locus">Oweho_0591</name>
</gene>
<dbReference type="OrthoDB" id="1352409at2"/>
<organism evidence="4 5">
    <name type="scientific">Owenweeksia hongkongensis (strain DSM 17368 / CIP 108786 / JCM 12287 / NRRL B-23963 / UST20020801)</name>
    <dbReference type="NCBI Taxonomy" id="926562"/>
    <lineage>
        <taxon>Bacteria</taxon>
        <taxon>Pseudomonadati</taxon>
        <taxon>Bacteroidota</taxon>
        <taxon>Flavobacteriia</taxon>
        <taxon>Flavobacteriales</taxon>
        <taxon>Owenweeksiaceae</taxon>
        <taxon>Owenweeksia</taxon>
    </lineage>
</organism>